<keyword evidence="2" id="KW-1185">Reference proteome</keyword>
<comment type="caution">
    <text evidence="1">The sequence shown here is derived from an EMBL/GenBank/DDBJ whole genome shotgun (WGS) entry which is preliminary data.</text>
</comment>
<dbReference type="Pfam" id="PF06980">
    <property type="entry name" value="DUF1302"/>
    <property type="match status" value="1"/>
</dbReference>
<reference evidence="1 2" key="1">
    <citation type="submission" date="2018-01" db="EMBL/GenBank/DDBJ databases">
        <title>Whole genome analyses suggest that Burkholderia sensu lato contains two further novel genera in the rhizoxinica-symbiotica group Mycetohabitans gen. nov., and Trinickia gen. nov.: implications for the evolution of diazotrophy and nodulation in the Burkholderiaceae.</title>
        <authorList>
            <person name="Estrada-de los Santos P."/>
            <person name="Palmer M."/>
            <person name="Chavez-Ramirez B."/>
            <person name="Beukes C."/>
            <person name="Steenkamp E.T."/>
            <person name="Hirsch A.M."/>
            <person name="Manyaka P."/>
            <person name="Maluk M."/>
            <person name="Lafos M."/>
            <person name="Crook M."/>
            <person name="Gross E."/>
            <person name="Simon M.F."/>
            <person name="Bueno dos Reis Junior F."/>
            <person name="Poole P.S."/>
            <person name="Venter S.N."/>
            <person name="James E.K."/>
        </authorList>
    </citation>
    <scope>NUCLEOTIDE SEQUENCE [LARGE SCALE GENOMIC DNA]</scope>
    <source>
        <strain evidence="1 2">JPY 581</strain>
    </source>
</reference>
<evidence type="ECO:0000313" key="1">
    <source>
        <dbReference type="EMBL" id="PMS30458.1"/>
    </source>
</evidence>
<dbReference type="Proteomes" id="UP000235777">
    <property type="component" value="Unassembled WGS sequence"/>
</dbReference>
<dbReference type="RefSeq" id="WP_083925751.1">
    <property type="nucleotide sequence ID" value="NZ_KB890190.1"/>
</dbReference>
<gene>
    <name evidence="1" type="ORF">C0Z20_29940</name>
</gene>
<dbReference type="AlphaFoldDB" id="A0A2N7WM12"/>
<dbReference type="InterPro" id="IPR010727">
    <property type="entry name" value="DUF1302"/>
</dbReference>
<sequence length="569" mass="61804">MLRKVARRSSGLFGALFAVLTISAAVWPGIAHAYKFDTGIPDLSVQWDNTFSYNLGIRAQDCDPDICGNGKGAGDVSAHQSDRKFAKAGDIVTNRFSLLSEFSVIYKGDTGVRFSGDGWYDAAYTGGPKGDPFFLSQGINAFRNNQYTSYIDRWNRGPSGQLLDAFGFTRLHLGSVPVDVKAGQFNQFWGESIFCFVCGVAYNQGPVDIRKALTDPSAQAQELFLPRPQLSFSATINPELALAAQYFLDWSPSRLPDGGTYFGAADLLTLGGGTLVPFLGAPAVFQGQQKPAHMAGDFGVAVKWRPAWLDGTAGFYYRQYTSTFPQLVIDSASGGNLNVGVDYRAPRERMYAFSLSKQIGGISFATDLTYRNNAELAATPFSNVVAANAAGADWIPRGNVFSGVVNMIDYFGKTPLFDSATFIAEVNYAWLQGVTHDPFNLYYGLKQNCGSDGVATHHGCPTRNAVGISAQFEPIWYEVFSGVNLSMPIFFSTGLSGNSPVLFGSNQGEGSYSVGLTFDVKSKYKISLKYIGYLALHSNDNLGVASNSNSSLGKYWDRNWVSLTFQSTF</sequence>
<dbReference type="EMBL" id="PNYC01000031">
    <property type="protein sequence ID" value="PMS30458.1"/>
    <property type="molecule type" value="Genomic_DNA"/>
</dbReference>
<proteinExistence type="predicted"/>
<accession>A0A2N7WM12</accession>
<evidence type="ECO:0000313" key="2">
    <source>
        <dbReference type="Proteomes" id="UP000235777"/>
    </source>
</evidence>
<protein>
    <submittedName>
        <fullName evidence="1">DUF1302 domain-containing protein</fullName>
    </submittedName>
</protein>
<dbReference type="STRING" id="863227.GCA_000373005_04124"/>
<name>A0A2N7WM12_9BURK</name>
<organism evidence="1 2">
    <name type="scientific">Trinickia symbiotica</name>
    <dbReference type="NCBI Taxonomy" id="863227"/>
    <lineage>
        <taxon>Bacteria</taxon>
        <taxon>Pseudomonadati</taxon>
        <taxon>Pseudomonadota</taxon>
        <taxon>Betaproteobacteria</taxon>
        <taxon>Burkholderiales</taxon>
        <taxon>Burkholderiaceae</taxon>
        <taxon>Trinickia</taxon>
    </lineage>
</organism>
<dbReference type="OrthoDB" id="8932625at2"/>